<dbReference type="InterPro" id="IPR006311">
    <property type="entry name" value="TAT_signal"/>
</dbReference>
<dbReference type="PROSITE" id="PS51318">
    <property type="entry name" value="TAT"/>
    <property type="match status" value="1"/>
</dbReference>
<dbReference type="EMBL" id="JBBKZT010000008">
    <property type="protein sequence ID" value="MEJ8848666.1"/>
    <property type="molecule type" value="Genomic_DNA"/>
</dbReference>
<keyword evidence="2" id="KW-1133">Transmembrane helix</keyword>
<accession>A0ABU8WMA0</accession>
<keyword evidence="4" id="KW-1185">Reference proteome</keyword>
<proteinExistence type="predicted"/>
<reference evidence="3 4" key="1">
    <citation type="submission" date="2024-03" db="EMBL/GenBank/DDBJ databases">
        <title>Novel species of the genus Variovorax.</title>
        <authorList>
            <person name="Liu Q."/>
            <person name="Xin Y.-H."/>
        </authorList>
    </citation>
    <scope>NUCLEOTIDE SEQUENCE [LARGE SCALE GENOMIC DNA]</scope>
    <source>
        <strain evidence="3 4">KACC 18900</strain>
    </source>
</reference>
<dbReference type="Proteomes" id="UP001385892">
    <property type="component" value="Unassembled WGS sequence"/>
</dbReference>
<gene>
    <name evidence="3" type="ORF">WKW82_18560</name>
</gene>
<dbReference type="RefSeq" id="WP_340343791.1">
    <property type="nucleotide sequence ID" value="NZ_JBBKZT010000008.1"/>
</dbReference>
<comment type="caution">
    <text evidence="3">The sequence shown here is derived from an EMBL/GenBank/DDBJ whole genome shotgun (WGS) entry which is preliminary data.</text>
</comment>
<feature type="transmembrane region" description="Helical" evidence="2">
    <location>
        <begin position="21"/>
        <end position="38"/>
    </location>
</feature>
<protein>
    <submittedName>
        <fullName evidence="3">Formate dehydrogenase</fullName>
    </submittedName>
</protein>
<keyword evidence="2" id="KW-0472">Membrane</keyword>
<evidence type="ECO:0000313" key="4">
    <source>
        <dbReference type="Proteomes" id="UP001385892"/>
    </source>
</evidence>
<evidence type="ECO:0000313" key="3">
    <source>
        <dbReference type="EMBL" id="MEJ8848666.1"/>
    </source>
</evidence>
<keyword evidence="2" id="KW-0812">Transmembrane</keyword>
<name>A0ABU8WMA0_9BURK</name>
<evidence type="ECO:0000256" key="2">
    <source>
        <dbReference type="SAM" id="Phobius"/>
    </source>
</evidence>
<feature type="region of interest" description="Disordered" evidence="1">
    <location>
        <begin position="40"/>
        <end position="65"/>
    </location>
</feature>
<organism evidence="3 4">
    <name type="scientific">Variovorax rhizosphaerae</name>
    <dbReference type="NCBI Taxonomy" id="1836200"/>
    <lineage>
        <taxon>Bacteria</taxon>
        <taxon>Pseudomonadati</taxon>
        <taxon>Pseudomonadota</taxon>
        <taxon>Betaproteobacteria</taxon>
        <taxon>Burkholderiales</taxon>
        <taxon>Comamonadaceae</taxon>
        <taxon>Variovorax</taxon>
    </lineage>
</organism>
<evidence type="ECO:0000256" key="1">
    <source>
        <dbReference type="SAM" id="MobiDB-lite"/>
    </source>
</evidence>
<sequence>MSHSLSSGDDRIAVPASRRRFFAGAAAVGAVATVAAVLPRSNESPAEAQASPVLPPAPDKGGGYSLSEHVKHYYKTASI</sequence>